<dbReference type="InterPro" id="IPR000014">
    <property type="entry name" value="PAS"/>
</dbReference>
<dbReference type="EMBL" id="SACR01000001">
    <property type="protein sequence ID" value="RVU49838.1"/>
    <property type="molecule type" value="Genomic_DNA"/>
</dbReference>
<dbReference type="Gene3D" id="3.30.450.20">
    <property type="entry name" value="PAS domain"/>
    <property type="match status" value="1"/>
</dbReference>
<keyword evidence="5" id="KW-1185">Reference proteome</keyword>
<dbReference type="SMART" id="SM00052">
    <property type="entry name" value="EAL"/>
    <property type="match status" value="1"/>
</dbReference>
<reference evidence="4 5" key="1">
    <citation type="submission" date="2019-01" db="EMBL/GenBank/DDBJ databases">
        <authorList>
            <person name="Chen W.-M."/>
        </authorList>
    </citation>
    <scope>NUCLEOTIDE SEQUENCE [LARGE SCALE GENOMIC DNA]</scope>
    <source>
        <strain evidence="4 5">KYPY4</strain>
    </source>
</reference>
<dbReference type="PROSITE" id="PS50112">
    <property type="entry name" value="PAS"/>
    <property type="match status" value="1"/>
</dbReference>
<dbReference type="SMART" id="SM00091">
    <property type="entry name" value="PAS"/>
    <property type="match status" value="1"/>
</dbReference>
<protein>
    <submittedName>
        <fullName evidence="4">EAL domain-containing protein</fullName>
    </submittedName>
</protein>
<dbReference type="PROSITE" id="PS50887">
    <property type="entry name" value="GGDEF"/>
    <property type="match status" value="1"/>
</dbReference>
<dbReference type="Pfam" id="PF12860">
    <property type="entry name" value="PAS_7"/>
    <property type="match status" value="1"/>
</dbReference>
<dbReference type="CDD" id="cd01948">
    <property type="entry name" value="EAL"/>
    <property type="match status" value="1"/>
</dbReference>
<feature type="domain" description="GGDEF" evidence="3">
    <location>
        <begin position="270"/>
        <end position="402"/>
    </location>
</feature>
<dbReference type="OrthoDB" id="9813903at2"/>
<feature type="domain" description="EAL" evidence="2">
    <location>
        <begin position="411"/>
        <end position="664"/>
    </location>
</feature>
<evidence type="ECO:0000313" key="5">
    <source>
        <dbReference type="Proteomes" id="UP000285575"/>
    </source>
</evidence>
<dbReference type="PANTHER" id="PTHR44757">
    <property type="entry name" value="DIGUANYLATE CYCLASE DGCP"/>
    <property type="match status" value="1"/>
</dbReference>
<dbReference type="InterPro" id="IPR035919">
    <property type="entry name" value="EAL_sf"/>
</dbReference>
<proteinExistence type="predicted"/>
<dbReference type="CDD" id="cd01949">
    <property type="entry name" value="GGDEF"/>
    <property type="match status" value="1"/>
</dbReference>
<dbReference type="SUPFAM" id="SSF55785">
    <property type="entry name" value="PYP-like sensor domain (PAS domain)"/>
    <property type="match status" value="1"/>
</dbReference>
<dbReference type="InterPro" id="IPR043128">
    <property type="entry name" value="Rev_trsase/Diguanyl_cyclase"/>
</dbReference>
<dbReference type="InterPro" id="IPR035965">
    <property type="entry name" value="PAS-like_dom_sf"/>
</dbReference>
<dbReference type="InterPro" id="IPR000160">
    <property type="entry name" value="GGDEF_dom"/>
</dbReference>
<dbReference type="PROSITE" id="PS50883">
    <property type="entry name" value="EAL"/>
    <property type="match status" value="1"/>
</dbReference>
<dbReference type="Pfam" id="PF00563">
    <property type="entry name" value="EAL"/>
    <property type="match status" value="1"/>
</dbReference>
<dbReference type="NCBIfam" id="TIGR00254">
    <property type="entry name" value="GGDEF"/>
    <property type="match status" value="1"/>
</dbReference>
<evidence type="ECO:0000259" key="1">
    <source>
        <dbReference type="PROSITE" id="PS50112"/>
    </source>
</evidence>
<dbReference type="InterPro" id="IPR029787">
    <property type="entry name" value="Nucleotide_cyclase"/>
</dbReference>
<dbReference type="SUPFAM" id="SSF141868">
    <property type="entry name" value="EAL domain-like"/>
    <property type="match status" value="1"/>
</dbReference>
<dbReference type="Gene3D" id="3.20.20.450">
    <property type="entry name" value="EAL domain"/>
    <property type="match status" value="1"/>
</dbReference>
<dbReference type="FunFam" id="3.20.20.450:FF:000001">
    <property type="entry name" value="Cyclic di-GMP phosphodiesterase yahA"/>
    <property type="match status" value="1"/>
</dbReference>
<gene>
    <name evidence="4" type="ORF">EOE66_00145</name>
</gene>
<evidence type="ECO:0000259" key="3">
    <source>
        <dbReference type="PROSITE" id="PS50887"/>
    </source>
</evidence>
<dbReference type="PANTHER" id="PTHR44757:SF2">
    <property type="entry name" value="BIOFILM ARCHITECTURE MAINTENANCE PROTEIN MBAA"/>
    <property type="match status" value="1"/>
</dbReference>
<dbReference type="Gene3D" id="3.30.70.270">
    <property type="match status" value="1"/>
</dbReference>
<dbReference type="InterPro" id="IPR052155">
    <property type="entry name" value="Biofilm_reg_signaling"/>
</dbReference>
<organism evidence="4 5">
    <name type="scientific">Rubrivivax rivuli</name>
    <dbReference type="NCBI Taxonomy" id="1862385"/>
    <lineage>
        <taxon>Bacteria</taxon>
        <taxon>Pseudomonadati</taxon>
        <taxon>Pseudomonadota</taxon>
        <taxon>Betaproteobacteria</taxon>
        <taxon>Burkholderiales</taxon>
        <taxon>Sphaerotilaceae</taxon>
        <taxon>Rubrivivax</taxon>
    </lineage>
</organism>
<evidence type="ECO:0000259" key="2">
    <source>
        <dbReference type="PROSITE" id="PS50883"/>
    </source>
</evidence>
<dbReference type="SUPFAM" id="SSF55073">
    <property type="entry name" value="Nucleotide cyclase"/>
    <property type="match status" value="1"/>
</dbReference>
<feature type="domain" description="PAS" evidence="1">
    <location>
        <begin position="112"/>
        <end position="152"/>
    </location>
</feature>
<evidence type="ECO:0000313" key="4">
    <source>
        <dbReference type="EMBL" id="RVU49838.1"/>
    </source>
</evidence>
<dbReference type="InterPro" id="IPR001633">
    <property type="entry name" value="EAL_dom"/>
</dbReference>
<sequence length="687" mass="74562">MPQAAWVVAMADRRVVAANAAAAALLGRSAQALQGDAADALLSSPEDRLWWDSEGSIGLLHTDTVVATAAGARYVSRSLSLIDVPPGEPAHALVVVADRSAEHRAESEREAALAELQATLEATADGILVTDPQGRLSACNRRFAEIWGLPRELLQHEDDAAVHAWMARSVGDPTGYQLRLNALRETPQASSSDRLELLTGQVVERVSRPLLVRGRAQGRVWSFRDLTASVEAEARIEQLSRNDTLTGLPNRSALVDHVNEATATARREGRSYAFLLVDLDRFRQINDSLGHEVGDQVLQTVAHRIQACLRADDVLARLGGDQFAVLVNPADAAAAEATAKRILNVVAHPCSVEGAPFTLTCSIGIAMAPSQGSRIDDLVRHAEAAMRTVKSAGRAHYRMHQARAEGDRRNDMQLDHAMRQALVSGRFRLHYQPQVSLADGRVVGAEALLRWRDPEMGDVSPAHFIPVAEDSGFIVHIGEWVLAQAVRQAALWHQRGHALPIAVNVSALQFKQPHFVDRVGSVLDISGLPPHLLELELTESILVHDADESLHRLHALARLGVKMSIDDFGTGYSSLSYLKRFPIGKLKIDRSFIKGLPGDDSDAGIVRAVLQMARALGMKCIAEGVETEPQRHFLQEEGCDEFQGWLYAPALDSLSFEQRLVHGPAAPAAAGAAVPAPAPARRIRLVR</sequence>
<accession>A0A437RSU2</accession>
<comment type="caution">
    <text evidence="4">The sequence shown here is derived from an EMBL/GenBank/DDBJ whole genome shotgun (WGS) entry which is preliminary data.</text>
</comment>
<dbReference type="Proteomes" id="UP000285575">
    <property type="component" value="Unassembled WGS sequence"/>
</dbReference>
<dbReference type="Pfam" id="PF00990">
    <property type="entry name" value="GGDEF"/>
    <property type="match status" value="1"/>
</dbReference>
<dbReference type="AlphaFoldDB" id="A0A437RSU2"/>
<dbReference type="SMART" id="SM00267">
    <property type="entry name" value="GGDEF"/>
    <property type="match status" value="1"/>
</dbReference>
<name>A0A437RSU2_9BURK</name>